<proteinExistence type="predicted"/>
<sequence length="303" mass="35550">MDLSDSTEIDPSLMPSNSDKCVKDSELIPFSKRIRFLSTFCHQSFSFRNPLISYITQKPLSAKLKYKENGWKIILKNTETGWKIIFDKEALNFKNISPKFWVIETMKIDTFRDTEIVDVNLISPIINEKIYKCDARALVIYEQNVSYKDFCFLTSNCSIISFYFAAVINDDGSMVPLEKIIKNLYKPEMVIYFLPSSQIITSQTVQKMIKIPHFSNLEYFKLQNIPENFDIETFYGFIKENKRTKIELEFDADEISNEYRNRIRKIIDEISVTSYTTDGKHSVYFEKPKIKIQGDQETDDEDF</sequence>
<accession>A0AC35EYT8</accession>
<dbReference type="WBParaSite" id="PS1159_v2.g1210.t1">
    <property type="protein sequence ID" value="PS1159_v2.g1210.t1"/>
    <property type="gene ID" value="PS1159_v2.g1210"/>
</dbReference>
<organism evidence="1 2">
    <name type="scientific">Panagrolaimus sp. PS1159</name>
    <dbReference type="NCBI Taxonomy" id="55785"/>
    <lineage>
        <taxon>Eukaryota</taxon>
        <taxon>Metazoa</taxon>
        <taxon>Ecdysozoa</taxon>
        <taxon>Nematoda</taxon>
        <taxon>Chromadorea</taxon>
        <taxon>Rhabditida</taxon>
        <taxon>Tylenchina</taxon>
        <taxon>Panagrolaimomorpha</taxon>
        <taxon>Panagrolaimoidea</taxon>
        <taxon>Panagrolaimidae</taxon>
        <taxon>Panagrolaimus</taxon>
    </lineage>
</organism>
<protein>
    <submittedName>
        <fullName evidence="2">Uncharacterized protein</fullName>
    </submittedName>
</protein>
<evidence type="ECO:0000313" key="2">
    <source>
        <dbReference type="WBParaSite" id="PS1159_v2.g1210.t1"/>
    </source>
</evidence>
<evidence type="ECO:0000313" key="1">
    <source>
        <dbReference type="Proteomes" id="UP000887580"/>
    </source>
</evidence>
<reference evidence="2" key="1">
    <citation type="submission" date="2022-11" db="UniProtKB">
        <authorList>
            <consortium name="WormBaseParasite"/>
        </authorList>
    </citation>
    <scope>IDENTIFICATION</scope>
</reference>
<name>A0AC35EYT8_9BILA</name>
<dbReference type="Proteomes" id="UP000887580">
    <property type="component" value="Unplaced"/>
</dbReference>